<evidence type="ECO:0000313" key="2">
    <source>
        <dbReference type="EMBL" id="HGQ64502.1"/>
    </source>
</evidence>
<comment type="caution">
    <text evidence="2">The sequence shown here is derived from an EMBL/GenBank/DDBJ whole genome shotgun (WGS) entry which is preliminary data.</text>
</comment>
<dbReference type="AlphaFoldDB" id="A0A7C4NLS1"/>
<gene>
    <name evidence="2" type="ORF">ENU08_04580</name>
    <name evidence="1" type="ORF">ENU41_01800</name>
</gene>
<evidence type="ECO:0000313" key="1">
    <source>
        <dbReference type="EMBL" id="HGQ35398.1"/>
    </source>
</evidence>
<dbReference type="GO" id="GO:0003677">
    <property type="term" value="F:DNA binding"/>
    <property type="evidence" value="ECO:0007669"/>
    <property type="project" value="InterPro"/>
</dbReference>
<protein>
    <submittedName>
        <fullName evidence="2">Uncharacterized protein</fullName>
    </submittedName>
</protein>
<accession>A0A7C4NLS1</accession>
<organism evidence="2">
    <name type="scientific">Ignisphaera aggregans</name>
    <dbReference type="NCBI Taxonomy" id="334771"/>
    <lineage>
        <taxon>Archaea</taxon>
        <taxon>Thermoproteota</taxon>
        <taxon>Thermoprotei</taxon>
        <taxon>Desulfurococcales</taxon>
        <taxon>Desulfurococcaceae</taxon>
        <taxon>Ignisphaera</taxon>
    </lineage>
</organism>
<name>A0A7C4NLS1_9CREN</name>
<dbReference type="GO" id="GO:0006355">
    <property type="term" value="P:regulation of DNA-templated transcription"/>
    <property type="evidence" value="ECO:0007669"/>
    <property type="project" value="InterPro"/>
</dbReference>
<dbReference type="EMBL" id="DTBD01000039">
    <property type="protein sequence ID" value="HGQ64502.1"/>
    <property type="molecule type" value="Genomic_DNA"/>
</dbReference>
<dbReference type="EMBL" id="DTCK01000010">
    <property type="protein sequence ID" value="HGQ35398.1"/>
    <property type="molecule type" value="Genomic_DNA"/>
</dbReference>
<reference evidence="2" key="1">
    <citation type="journal article" date="2020" name="mSystems">
        <title>Genome- and Community-Level Interaction Insights into Carbon Utilization and Element Cycling Functions of Hydrothermarchaeota in Hydrothermal Sediment.</title>
        <authorList>
            <person name="Zhou Z."/>
            <person name="Liu Y."/>
            <person name="Xu W."/>
            <person name="Pan J."/>
            <person name="Luo Z.H."/>
            <person name="Li M."/>
        </authorList>
    </citation>
    <scope>NUCLEOTIDE SEQUENCE [LARGE SCALE GENOMIC DNA]</scope>
    <source>
        <strain evidence="2">SpSt-637</strain>
        <strain evidence="1">SpSt-667</strain>
    </source>
</reference>
<proteinExistence type="predicted"/>
<dbReference type="Gene3D" id="1.10.10.10">
    <property type="entry name" value="Winged helix-like DNA-binding domain superfamily/Winged helix DNA-binding domain"/>
    <property type="match status" value="1"/>
</dbReference>
<dbReference type="InterPro" id="IPR036388">
    <property type="entry name" value="WH-like_DNA-bd_sf"/>
</dbReference>
<dbReference type="SUPFAM" id="SSF46894">
    <property type="entry name" value="C-terminal effector domain of the bipartite response regulators"/>
    <property type="match status" value="1"/>
</dbReference>
<sequence length="141" mass="15748">MKNSATAVLEYLILKVLADKKEVLRALYDYFVDSTSPSTIANKYGLSKHQIRGYVQRIMEKTGSSDRAKVLMKYTIPVIIKIKPIAKKVNGSIAVCALCNEELPLQVVEDHIKKKHSNIVSECLDSVVEVLKKVVTTKNVT</sequence>
<dbReference type="InterPro" id="IPR016032">
    <property type="entry name" value="Sig_transdc_resp-reg_C-effctor"/>
</dbReference>